<dbReference type="EMBL" id="DWWC01000241">
    <property type="protein sequence ID" value="HJC70299.1"/>
    <property type="molecule type" value="Genomic_DNA"/>
</dbReference>
<evidence type="ECO:0000256" key="3">
    <source>
        <dbReference type="ARBA" id="ARBA00023163"/>
    </source>
</evidence>
<dbReference type="Proteomes" id="UP000823854">
    <property type="component" value="Unassembled WGS sequence"/>
</dbReference>
<evidence type="ECO:0000313" key="5">
    <source>
        <dbReference type="EMBL" id="HJC70299.1"/>
    </source>
</evidence>
<reference evidence="5" key="1">
    <citation type="journal article" date="2021" name="PeerJ">
        <title>Extensive microbial diversity within the chicken gut microbiome revealed by metagenomics and culture.</title>
        <authorList>
            <person name="Gilroy R."/>
            <person name="Ravi A."/>
            <person name="Getino M."/>
            <person name="Pursley I."/>
            <person name="Horton D.L."/>
            <person name="Alikhan N.F."/>
            <person name="Baker D."/>
            <person name="Gharbi K."/>
            <person name="Hall N."/>
            <person name="Watson M."/>
            <person name="Adriaenssens E.M."/>
            <person name="Foster-Nyarko E."/>
            <person name="Jarju S."/>
            <person name="Secka A."/>
            <person name="Antonio M."/>
            <person name="Oren A."/>
            <person name="Chaudhuri R.R."/>
            <person name="La Ragione R."/>
            <person name="Hildebrand F."/>
            <person name="Pallen M.J."/>
        </authorList>
    </citation>
    <scope>NUCLEOTIDE SEQUENCE</scope>
    <source>
        <strain evidence="5">CHK130-7132</strain>
    </source>
</reference>
<dbReference type="AlphaFoldDB" id="A0A9D2THK4"/>
<dbReference type="SUPFAM" id="SSF53822">
    <property type="entry name" value="Periplasmic binding protein-like I"/>
    <property type="match status" value="1"/>
</dbReference>
<accession>A0A9D2THK4</accession>
<dbReference type="InterPro" id="IPR036388">
    <property type="entry name" value="WH-like_DNA-bd_sf"/>
</dbReference>
<dbReference type="InterPro" id="IPR028082">
    <property type="entry name" value="Peripla_BP_I"/>
</dbReference>
<feature type="domain" description="HTH deoR-type" evidence="4">
    <location>
        <begin position="8"/>
        <end position="63"/>
    </location>
</feature>
<dbReference type="SMART" id="SM00420">
    <property type="entry name" value="HTH_DEOR"/>
    <property type="match status" value="1"/>
</dbReference>
<dbReference type="Pfam" id="PF13377">
    <property type="entry name" value="Peripla_BP_3"/>
    <property type="match status" value="1"/>
</dbReference>
<dbReference type="PANTHER" id="PTHR30146">
    <property type="entry name" value="LACI-RELATED TRANSCRIPTIONAL REPRESSOR"/>
    <property type="match status" value="1"/>
</dbReference>
<keyword evidence="1" id="KW-0805">Transcription regulation</keyword>
<reference evidence="5" key="2">
    <citation type="submission" date="2021-04" db="EMBL/GenBank/DDBJ databases">
        <authorList>
            <person name="Gilroy R."/>
        </authorList>
    </citation>
    <scope>NUCLEOTIDE SEQUENCE</scope>
    <source>
        <strain evidence="5">CHK130-7132</strain>
    </source>
</reference>
<dbReference type="Pfam" id="PF08220">
    <property type="entry name" value="HTH_DeoR"/>
    <property type="match status" value="1"/>
</dbReference>
<dbReference type="PROSITE" id="PS51000">
    <property type="entry name" value="HTH_DEOR_2"/>
    <property type="match status" value="1"/>
</dbReference>
<dbReference type="GO" id="GO:0003700">
    <property type="term" value="F:DNA-binding transcription factor activity"/>
    <property type="evidence" value="ECO:0007669"/>
    <property type="project" value="InterPro"/>
</dbReference>
<sequence length="377" mass="40210">MAQTRSLPVGRREEILDRVNAAGEARVADLAAELGVSVITVRRDIAVLAEEGLLRQVRGGAHRLALRDEPDRSSGRAAAAGGAAILKDIGVIVPSLTYYWPRILQGASSAADGHGARLHIEAASPRAEDCLESLARLTGEGAVDALLLAPDLRSGAASEELLAQLRALEVPAVLMERDLRDMDPTCAGVDSVRTDHEQGALEAFAHLHRLGHRRLGLLHDRTSPTVPQILVAWRRAHELFDLSAEDSALGVLDTHGTAPAQQIDSFLDLCLEHGVTGVHVHSDEAALLVMQQASRRGIDVPGELSITAHDDELSTLTRPALTAVGPDKPALGARAVQMLMRRLETPAAPCERTELLPRLHVRGSTAPPPGRASATRD</sequence>
<dbReference type="Gene3D" id="1.10.10.10">
    <property type="entry name" value="Winged helix-like DNA-binding domain superfamily/Winged helix DNA-binding domain"/>
    <property type="match status" value="1"/>
</dbReference>
<name>A0A9D2THK4_9MICO</name>
<keyword evidence="2" id="KW-0238">DNA-binding</keyword>
<evidence type="ECO:0000259" key="4">
    <source>
        <dbReference type="PROSITE" id="PS51000"/>
    </source>
</evidence>
<dbReference type="InterPro" id="IPR018356">
    <property type="entry name" value="Tscrpt_reg_HTH_DeoR_CS"/>
</dbReference>
<dbReference type="InterPro" id="IPR036390">
    <property type="entry name" value="WH_DNA-bd_sf"/>
</dbReference>
<protein>
    <submittedName>
        <fullName evidence="5">Substrate-binding domain-containing protein</fullName>
    </submittedName>
</protein>
<evidence type="ECO:0000256" key="1">
    <source>
        <dbReference type="ARBA" id="ARBA00023015"/>
    </source>
</evidence>
<gene>
    <name evidence="5" type="ORF">H9932_11595</name>
</gene>
<dbReference type="InterPro" id="IPR046335">
    <property type="entry name" value="LacI/GalR-like_sensor"/>
</dbReference>
<comment type="caution">
    <text evidence="5">The sequence shown here is derived from an EMBL/GenBank/DDBJ whole genome shotgun (WGS) entry which is preliminary data.</text>
</comment>
<dbReference type="CDD" id="cd06267">
    <property type="entry name" value="PBP1_LacI_sugar_binding-like"/>
    <property type="match status" value="1"/>
</dbReference>
<keyword evidence="3" id="KW-0804">Transcription</keyword>
<evidence type="ECO:0000313" key="6">
    <source>
        <dbReference type="Proteomes" id="UP000823854"/>
    </source>
</evidence>
<dbReference type="PRINTS" id="PR00037">
    <property type="entry name" value="HTHLACR"/>
</dbReference>
<evidence type="ECO:0000256" key="2">
    <source>
        <dbReference type="ARBA" id="ARBA00023125"/>
    </source>
</evidence>
<dbReference type="InterPro" id="IPR001034">
    <property type="entry name" value="DeoR_HTH"/>
</dbReference>
<dbReference type="SUPFAM" id="SSF46785">
    <property type="entry name" value="Winged helix' DNA-binding domain"/>
    <property type="match status" value="1"/>
</dbReference>
<proteinExistence type="predicted"/>
<dbReference type="PROSITE" id="PS00894">
    <property type="entry name" value="HTH_DEOR_1"/>
    <property type="match status" value="1"/>
</dbReference>
<organism evidence="5 6">
    <name type="scientific">Candidatus Brachybacterium intestinipullorum</name>
    <dbReference type="NCBI Taxonomy" id="2838512"/>
    <lineage>
        <taxon>Bacteria</taxon>
        <taxon>Bacillati</taxon>
        <taxon>Actinomycetota</taxon>
        <taxon>Actinomycetes</taxon>
        <taxon>Micrococcales</taxon>
        <taxon>Dermabacteraceae</taxon>
        <taxon>Brachybacterium</taxon>
    </lineage>
</organism>
<dbReference type="Gene3D" id="3.40.50.2300">
    <property type="match status" value="2"/>
</dbReference>
<dbReference type="GO" id="GO:0000976">
    <property type="term" value="F:transcription cis-regulatory region binding"/>
    <property type="evidence" value="ECO:0007669"/>
    <property type="project" value="TreeGrafter"/>
</dbReference>
<dbReference type="PANTHER" id="PTHR30146:SF155">
    <property type="entry name" value="ALANINE RACEMASE"/>
    <property type="match status" value="1"/>
</dbReference>